<sequence>MKVKVNYLPTLNEVNELDLTLATTPKGECMVGRSPDSDLVLDSPDVSRIHGKFFVQSRNYYFCDLGSRNGSIINGKLVEKNIPVILKDKDVIRIGDYVLTVEEITSLAAELPETVFRVIDPSLFSGKRTTENVNNINVVNQTPEVFNQIPEQFSQTKDEVETPEVVNVVSPNLEEAINALEDSIQNLQTTSEVVEEDSFVQPDDLISPSPEVMSVAPEAANEESIYLNTPVVEEYTFVQPNDLINPSPEVMSVAPEAANEESIYLNTPVAEEFSLVQPDDSISPSPEAANEESIYLNTPVVEEDTFVQPNDLISPSPEAMSTAPEAANEESIYLNTPVAEEFSLVQPDYLISPIPEAVSDEDIDLDSEIWQEFTTVQPRDMIGRSPAELSETPEAVSDEDIDLDLPVQQEFTIVQPRDIVSQLSEVTSQVPDEDIDLEILQDYTIVQARDVVNEVPAFVSNEVKADIAEVEAPEDASEVTLEDTNIELSDTVSQPTEVSEVVDLKITNVEIVEPVAEAASVSEIGNQTSVEFSQFLEETLIDLSTSDTEDISVIAGDLEALALEITAAELDAIYTPENTELEFLNVPEIAISAPESSGEVPELTSQTLEEVSETAQLSDIAEVTVSEPHPMLTQKNIVLIAHETKKTELAEFVNQHQEFFSQSHTVTWPSISEVLRQQTGITITQQIPAATSGGYQTINSLVNSGDILAVIFLRDFLVSQHGQPNEEALLRSCNINQVLLATNVPTAEAIIYYIQHALV</sequence>
<dbReference type="SMART" id="SM00240">
    <property type="entry name" value="FHA"/>
    <property type="match status" value="1"/>
</dbReference>
<dbReference type="EMBL" id="JAHHHN010000025">
    <property type="protein sequence ID" value="MBW4564733.1"/>
    <property type="molecule type" value="Genomic_DNA"/>
</dbReference>
<dbReference type="SUPFAM" id="SSF49879">
    <property type="entry name" value="SMAD/FHA domain"/>
    <property type="match status" value="1"/>
</dbReference>
<protein>
    <submittedName>
        <fullName evidence="3">FHA domain-containing protein</fullName>
    </submittedName>
</protein>
<evidence type="ECO:0000313" key="3">
    <source>
        <dbReference type="EMBL" id="MBW4564733.1"/>
    </source>
</evidence>
<feature type="coiled-coil region" evidence="1">
    <location>
        <begin position="170"/>
        <end position="197"/>
    </location>
</feature>
<dbReference type="Pfam" id="PF00498">
    <property type="entry name" value="FHA"/>
    <property type="match status" value="1"/>
</dbReference>
<dbReference type="AlphaFoldDB" id="A0A951Q4R8"/>
<dbReference type="InterPro" id="IPR000253">
    <property type="entry name" value="FHA_dom"/>
</dbReference>
<accession>A0A951Q4R8</accession>
<feature type="domain" description="FHA" evidence="2">
    <location>
        <begin position="29"/>
        <end position="78"/>
    </location>
</feature>
<evidence type="ECO:0000256" key="1">
    <source>
        <dbReference type="SAM" id="Coils"/>
    </source>
</evidence>
<dbReference type="InterPro" id="IPR008984">
    <property type="entry name" value="SMAD_FHA_dom_sf"/>
</dbReference>
<name>A0A951Q4R8_9NOST</name>
<dbReference type="Gene3D" id="2.60.200.20">
    <property type="match status" value="1"/>
</dbReference>
<proteinExistence type="predicted"/>
<dbReference type="CDD" id="cd00060">
    <property type="entry name" value="FHA"/>
    <property type="match status" value="1"/>
</dbReference>
<keyword evidence="1" id="KW-0175">Coiled coil</keyword>
<gene>
    <name evidence="3" type="ORF">KME32_27140</name>
</gene>
<reference evidence="3" key="2">
    <citation type="journal article" date="2022" name="Microbiol. Resour. Announc.">
        <title>Metagenome Sequencing to Explore Phylogenomics of Terrestrial Cyanobacteria.</title>
        <authorList>
            <person name="Ward R.D."/>
            <person name="Stajich J.E."/>
            <person name="Johansen J.R."/>
            <person name="Huntemann M."/>
            <person name="Clum A."/>
            <person name="Foster B."/>
            <person name="Foster B."/>
            <person name="Roux S."/>
            <person name="Palaniappan K."/>
            <person name="Varghese N."/>
            <person name="Mukherjee S."/>
            <person name="Reddy T.B.K."/>
            <person name="Daum C."/>
            <person name="Copeland A."/>
            <person name="Chen I.A."/>
            <person name="Ivanova N.N."/>
            <person name="Kyrpides N.C."/>
            <person name="Shapiro N."/>
            <person name="Eloe-Fadrosh E.A."/>
            <person name="Pietrasiak N."/>
        </authorList>
    </citation>
    <scope>NUCLEOTIDE SEQUENCE</scope>
    <source>
        <strain evidence="3">JT2-VF2</strain>
    </source>
</reference>
<reference evidence="3" key="1">
    <citation type="submission" date="2021-05" db="EMBL/GenBank/DDBJ databases">
        <authorList>
            <person name="Pietrasiak N."/>
            <person name="Ward R."/>
            <person name="Stajich J.E."/>
            <person name="Kurbessoian T."/>
        </authorList>
    </citation>
    <scope>NUCLEOTIDE SEQUENCE</scope>
    <source>
        <strain evidence="3">JT2-VF2</strain>
    </source>
</reference>
<dbReference type="PROSITE" id="PS50006">
    <property type="entry name" value="FHA_DOMAIN"/>
    <property type="match status" value="1"/>
</dbReference>
<organism evidence="3 4">
    <name type="scientific">Mojavia pulchra JT2-VF2</name>
    <dbReference type="NCBI Taxonomy" id="287848"/>
    <lineage>
        <taxon>Bacteria</taxon>
        <taxon>Bacillati</taxon>
        <taxon>Cyanobacteriota</taxon>
        <taxon>Cyanophyceae</taxon>
        <taxon>Nostocales</taxon>
        <taxon>Nostocaceae</taxon>
    </lineage>
</organism>
<dbReference type="InterPro" id="IPR004363">
    <property type="entry name" value="Methylgl_synth"/>
</dbReference>
<comment type="caution">
    <text evidence="3">The sequence shown here is derived from an EMBL/GenBank/DDBJ whole genome shotgun (WGS) entry which is preliminary data.</text>
</comment>
<dbReference type="GO" id="GO:0008929">
    <property type="term" value="F:methylglyoxal synthase activity"/>
    <property type="evidence" value="ECO:0007669"/>
    <property type="project" value="InterPro"/>
</dbReference>
<dbReference type="Gene3D" id="3.40.50.1380">
    <property type="entry name" value="Methylglyoxal synthase-like domain"/>
    <property type="match status" value="1"/>
</dbReference>
<dbReference type="PANTHER" id="PTHR30492">
    <property type="entry name" value="METHYLGLYOXAL SYNTHASE"/>
    <property type="match status" value="1"/>
</dbReference>
<dbReference type="GO" id="GO:0005829">
    <property type="term" value="C:cytosol"/>
    <property type="evidence" value="ECO:0007669"/>
    <property type="project" value="TreeGrafter"/>
</dbReference>
<dbReference type="GO" id="GO:0019242">
    <property type="term" value="P:methylglyoxal biosynthetic process"/>
    <property type="evidence" value="ECO:0007669"/>
    <property type="project" value="InterPro"/>
</dbReference>
<evidence type="ECO:0000313" key="4">
    <source>
        <dbReference type="Proteomes" id="UP000715781"/>
    </source>
</evidence>
<evidence type="ECO:0000259" key="2">
    <source>
        <dbReference type="PROSITE" id="PS50006"/>
    </source>
</evidence>
<dbReference type="InterPro" id="IPR036914">
    <property type="entry name" value="MGS-like_dom_sf"/>
</dbReference>
<dbReference type="Proteomes" id="UP000715781">
    <property type="component" value="Unassembled WGS sequence"/>
</dbReference>
<dbReference type="PANTHER" id="PTHR30492:SF0">
    <property type="entry name" value="METHYLGLYOXAL SYNTHASE"/>
    <property type="match status" value="1"/>
</dbReference>
<dbReference type="SUPFAM" id="SSF52335">
    <property type="entry name" value="Methylglyoxal synthase-like"/>
    <property type="match status" value="1"/>
</dbReference>